<dbReference type="Proteomes" id="UP000221653">
    <property type="component" value="Unassembled WGS sequence"/>
</dbReference>
<feature type="chain" id="PRO_5012789577" evidence="2">
    <location>
        <begin position="25"/>
        <end position="178"/>
    </location>
</feature>
<dbReference type="PROSITE" id="PS51257">
    <property type="entry name" value="PROKAR_LIPOPROTEIN"/>
    <property type="match status" value="1"/>
</dbReference>
<organism evidence="3 4">
    <name type="scientific">Corynebacterium renale</name>
    <dbReference type="NCBI Taxonomy" id="1724"/>
    <lineage>
        <taxon>Bacteria</taxon>
        <taxon>Bacillati</taxon>
        <taxon>Actinomycetota</taxon>
        <taxon>Actinomycetes</taxon>
        <taxon>Mycobacteriales</taxon>
        <taxon>Corynebacteriaceae</taxon>
        <taxon>Corynebacterium</taxon>
    </lineage>
</organism>
<protein>
    <submittedName>
        <fullName evidence="3">Uncharacterized protein</fullName>
    </submittedName>
</protein>
<feature type="region of interest" description="Disordered" evidence="1">
    <location>
        <begin position="25"/>
        <end position="103"/>
    </location>
</feature>
<name>A0A2A9DQI3_9CORY</name>
<evidence type="ECO:0000313" key="4">
    <source>
        <dbReference type="Proteomes" id="UP000221653"/>
    </source>
</evidence>
<dbReference type="EMBL" id="PDJF01000001">
    <property type="protein sequence ID" value="PFG28425.1"/>
    <property type="molecule type" value="Genomic_DNA"/>
</dbReference>
<gene>
    <name evidence="3" type="ORF">ATK06_1536</name>
</gene>
<keyword evidence="2" id="KW-0732">Signal</keyword>
<dbReference type="RefSeq" id="WP_098389124.1">
    <property type="nucleotide sequence ID" value="NZ_LS483404.1"/>
</dbReference>
<evidence type="ECO:0000256" key="1">
    <source>
        <dbReference type="SAM" id="MobiDB-lite"/>
    </source>
</evidence>
<evidence type="ECO:0000313" key="3">
    <source>
        <dbReference type="EMBL" id="PFG28425.1"/>
    </source>
</evidence>
<keyword evidence="4" id="KW-1185">Reference proteome</keyword>
<proteinExistence type="predicted"/>
<feature type="compositionally biased region" description="Basic and acidic residues" evidence="1">
    <location>
        <begin position="58"/>
        <end position="74"/>
    </location>
</feature>
<evidence type="ECO:0000256" key="2">
    <source>
        <dbReference type="SAM" id="SignalP"/>
    </source>
</evidence>
<sequence length="178" mass="19337">MKRRLLAATLAFATACSITAPAVAAENTTASGDSAPVVSTEPASDKNSDVETDAQVEGAKKKEDDKSSKKEQGKESSSGSSVPPMSEERKKVCNPLFEKDRKNKELTDQEANELRKCNNERLPEWARLTPEAEMFFTVVQGIFSILYGLVSLGTVILKFDPNAAQAVRNTLASWGVRI</sequence>
<reference evidence="3 4" key="1">
    <citation type="submission" date="2017-10" db="EMBL/GenBank/DDBJ databases">
        <title>Sequencing the genomes of 1000 actinobacteria strains.</title>
        <authorList>
            <person name="Klenk H.-P."/>
        </authorList>
    </citation>
    <scope>NUCLEOTIDE SEQUENCE [LARGE SCALE GENOMIC DNA]</scope>
    <source>
        <strain evidence="3 4">DSM 20688</strain>
    </source>
</reference>
<accession>A0A2A9DQI3</accession>
<feature type="signal peptide" evidence="2">
    <location>
        <begin position="1"/>
        <end position="24"/>
    </location>
</feature>
<comment type="caution">
    <text evidence="3">The sequence shown here is derived from an EMBL/GenBank/DDBJ whole genome shotgun (WGS) entry which is preliminary data.</text>
</comment>
<feature type="compositionally biased region" description="Basic and acidic residues" evidence="1">
    <location>
        <begin position="86"/>
        <end position="103"/>
    </location>
</feature>
<dbReference type="AlphaFoldDB" id="A0A2A9DQI3"/>